<feature type="region of interest" description="Disordered" evidence="1">
    <location>
        <begin position="61"/>
        <end position="149"/>
    </location>
</feature>
<accession>A0A3M7HNQ9</accession>
<feature type="compositionally biased region" description="Low complexity" evidence="1">
    <location>
        <begin position="61"/>
        <end position="74"/>
    </location>
</feature>
<dbReference type="Pfam" id="PF26087">
    <property type="entry name" value="DUF8032"/>
    <property type="match status" value="2"/>
</dbReference>
<organism evidence="3 4">
    <name type="scientific">Hortaea werneckii</name>
    <name type="common">Black yeast</name>
    <name type="synonym">Cladosporium werneckii</name>
    <dbReference type="NCBI Taxonomy" id="91943"/>
    <lineage>
        <taxon>Eukaryota</taxon>
        <taxon>Fungi</taxon>
        <taxon>Dikarya</taxon>
        <taxon>Ascomycota</taxon>
        <taxon>Pezizomycotina</taxon>
        <taxon>Dothideomycetes</taxon>
        <taxon>Dothideomycetidae</taxon>
        <taxon>Mycosphaerellales</taxon>
        <taxon>Teratosphaeriaceae</taxon>
        <taxon>Hortaea</taxon>
    </lineage>
</organism>
<feature type="compositionally biased region" description="Low complexity" evidence="1">
    <location>
        <begin position="84"/>
        <end position="101"/>
    </location>
</feature>
<feature type="compositionally biased region" description="Polar residues" evidence="1">
    <location>
        <begin position="15"/>
        <end position="36"/>
    </location>
</feature>
<protein>
    <recommendedName>
        <fullName evidence="2">DUF8032 domain-containing protein</fullName>
    </recommendedName>
</protein>
<dbReference type="AlphaFoldDB" id="A0A3M7HNQ9"/>
<evidence type="ECO:0000313" key="3">
    <source>
        <dbReference type="EMBL" id="RMZ14889.1"/>
    </source>
</evidence>
<feature type="region of interest" description="Disordered" evidence="1">
    <location>
        <begin position="1"/>
        <end position="45"/>
    </location>
</feature>
<comment type="caution">
    <text evidence="3">The sequence shown here is derived from an EMBL/GenBank/DDBJ whole genome shotgun (WGS) entry which is preliminary data.</text>
</comment>
<feature type="compositionally biased region" description="Pro residues" evidence="1">
    <location>
        <begin position="130"/>
        <end position="144"/>
    </location>
</feature>
<dbReference type="Proteomes" id="UP000280598">
    <property type="component" value="Unassembled WGS sequence"/>
</dbReference>
<dbReference type="PANTHER" id="PTHR22949:SF0">
    <property type="entry name" value="RE27538P"/>
    <property type="match status" value="1"/>
</dbReference>
<feature type="compositionally biased region" description="Polar residues" evidence="1">
    <location>
        <begin position="303"/>
        <end position="315"/>
    </location>
</feature>
<feature type="compositionally biased region" description="Pro residues" evidence="1">
    <location>
        <begin position="102"/>
        <end position="120"/>
    </location>
</feature>
<dbReference type="VEuPathDB" id="FungiDB:BTJ68_08473"/>
<feature type="domain" description="DUF8032" evidence="2">
    <location>
        <begin position="481"/>
        <end position="524"/>
    </location>
</feature>
<proteinExistence type="predicted"/>
<dbReference type="InterPro" id="IPR058345">
    <property type="entry name" value="DUF8032"/>
</dbReference>
<evidence type="ECO:0000259" key="2">
    <source>
        <dbReference type="Pfam" id="PF26087"/>
    </source>
</evidence>
<gene>
    <name evidence="3" type="ORF">D0860_01922</name>
</gene>
<feature type="domain" description="DUF8032" evidence="2">
    <location>
        <begin position="157"/>
        <end position="251"/>
    </location>
</feature>
<reference evidence="3 4" key="1">
    <citation type="journal article" date="2018" name="BMC Genomics">
        <title>Genomic evidence for intraspecific hybridization in a clonal and extremely halotolerant yeast.</title>
        <authorList>
            <person name="Gostincar C."/>
            <person name="Stajich J.E."/>
            <person name="Zupancic J."/>
            <person name="Zalar P."/>
            <person name="Gunde-Cimerman N."/>
        </authorList>
    </citation>
    <scope>NUCLEOTIDE SEQUENCE [LARGE SCALE GENOMIC DNA]</scope>
    <source>
        <strain evidence="3 4">EXF-562</strain>
    </source>
</reference>
<sequence>MAAQTAISRQPYPPMQSSYQTPQSNSPASAIHSPQTDAHGRPLYGMPAMAQQMYYPQYQVPQQSPYAQPSQHASMTSAPSMMLSHQQSQQQVSHQQQQPHQPSQPPPGIVDTKPQPPTLQRPPSVMGGPPSGPNTPSGPGPIPATTPLVVRQDNNGVQWIAFEYSRDRVKMEYTIRCDVESVNVDELSQDFKSNNCVYPRACVGKDTYKGNRLHYESECNAVGWALAQLNPCLREKRGLIQRAVDSWRNSNQDVRLRSRRAVLFQRPQDRPARAYPHKNDYNHDGAPAHHHQAPPHGQGDLASPQSTPARYSQNFYPQYPGQPSGPGTGSSSMPSIHDSMDPMHHSQSSTLATPASAPKEPEDDEESKRALFGDVPGSKRRKFILVEDQQRGTRVRVRVMLDQVKMDDMPDAHLKTNSVYPRSYYPRQMRSPPGSPRGRGVWDDENDEMEGASGTAPTRGRTMVPVSLMDGSETKLPVPRMTKSRRCKEVALNELGYRMAWGQPRTFNGRTLFLQRSLDAYRNKMRSTMVAAGQDVSMIAPHFETRPGKRKWLERSKRARRADSP</sequence>
<feature type="compositionally biased region" description="Basic and acidic residues" evidence="1">
    <location>
        <begin position="267"/>
        <end position="287"/>
    </location>
</feature>
<dbReference type="PANTHER" id="PTHR22949">
    <property type="entry name" value="WHITE COLLAR 2 PROTEIN WC2"/>
    <property type="match status" value="1"/>
</dbReference>
<evidence type="ECO:0000256" key="1">
    <source>
        <dbReference type="SAM" id="MobiDB-lite"/>
    </source>
</evidence>
<evidence type="ECO:0000313" key="4">
    <source>
        <dbReference type="Proteomes" id="UP000280598"/>
    </source>
</evidence>
<feature type="region of interest" description="Disordered" evidence="1">
    <location>
        <begin position="423"/>
        <end position="463"/>
    </location>
</feature>
<dbReference type="EMBL" id="QWIS01000024">
    <property type="protein sequence ID" value="RMZ14889.1"/>
    <property type="molecule type" value="Genomic_DNA"/>
</dbReference>
<name>A0A3M7HNQ9_HORWE</name>
<feature type="region of interest" description="Disordered" evidence="1">
    <location>
        <begin position="258"/>
        <end position="374"/>
    </location>
</feature>